<dbReference type="EMBL" id="WRPM01000093">
    <property type="protein sequence ID" value="MVT27188.1"/>
    <property type="molecule type" value="Genomic_DNA"/>
</dbReference>
<dbReference type="SUPFAM" id="SSF53098">
    <property type="entry name" value="Ribonuclease H-like"/>
    <property type="match status" value="1"/>
</dbReference>
<dbReference type="InterPro" id="IPR050900">
    <property type="entry name" value="Transposase_IS3/IS150/IS904"/>
</dbReference>
<keyword evidence="3" id="KW-1185">Reference proteome</keyword>
<dbReference type="GO" id="GO:0003676">
    <property type="term" value="F:nucleic acid binding"/>
    <property type="evidence" value="ECO:0007669"/>
    <property type="project" value="InterPro"/>
</dbReference>
<name>A0A7K1UL23_9MICC</name>
<dbReference type="Proteomes" id="UP000460157">
    <property type="component" value="Unassembled WGS sequence"/>
</dbReference>
<gene>
    <name evidence="2" type="ORF">GNZ21_12645</name>
</gene>
<dbReference type="PROSITE" id="PS50994">
    <property type="entry name" value="INTEGRASE"/>
    <property type="match status" value="1"/>
</dbReference>
<evidence type="ECO:0000313" key="3">
    <source>
        <dbReference type="Proteomes" id="UP000460157"/>
    </source>
</evidence>
<feature type="domain" description="Integrase catalytic" evidence="1">
    <location>
        <begin position="37"/>
        <end position="132"/>
    </location>
</feature>
<accession>A0A7K1UL23</accession>
<dbReference type="OrthoDB" id="4281720at2"/>
<dbReference type="Pfam" id="PF13683">
    <property type="entry name" value="rve_3"/>
    <property type="match status" value="1"/>
</dbReference>
<dbReference type="Gene3D" id="3.30.420.10">
    <property type="entry name" value="Ribonuclease H-like superfamily/Ribonuclease H"/>
    <property type="match status" value="1"/>
</dbReference>
<reference evidence="2 3" key="1">
    <citation type="submission" date="2019-12" db="EMBL/GenBank/DDBJ databases">
        <title>Nesterenkonia muleiensis sp. nov., a novel actinobacterium isolated from sap of Populus euphratica.</title>
        <authorList>
            <person name="Wang R."/>
        </authorList>
    </citation>
    <scope>NUCLEOTIDE SEQUENCE [LARGE SCALE GENOMIC DNA]</scope>
    <source>
        <strain evidence="2 3">F10</strain>
    </source>
</reference>
<sequence length="142" mass="15449">MSPTLPIDPVIPASSRASVKAREVSWDPASLLTRIPVNSDRGVQYVSLAYTEALAAHGVAASVGSVGDSYDNALAEAVNGLYKAEIIRSRRVWPSVAAVEIATLDWVQWWNTRRLHESLDYRTPAEVEATYTQDLTLAPAVV</sequence>
<dbReference type="InterPro" id="IPR036397">
    <property type="entry name" value="RNaseH_sf"/>
</dbReference>
<dbReference type="GO" id="GO:0015074">
    <property type="term" value="P:DNA integration"/>
    <property type="evidence" value="ECO:0007669"/>
    <property type="project" value="InterPro"/>
</dbReference>
<comment type="caution">
    <text evidence="2">The sequence shown here is derived from an EMBL/GenBank/DDBJ whole genome shotgun (WGS) entry which is preliminary data.</text>
</comment>
<protein>
    <submittedName>
        <fullName evidence="2">Transposase</fullName>
    </submittedName>
</protein>
<dbReference type="PANTHER" id="PTHR46889:SF4">
    <property type="entry name" value="TRANSPOSASE INSO FOR INSERTION SEQUENCE ELEMENT IS911B-RELATED"/>
    <property type="match status" value="1"/>
</dbReference>
<evidence type="ECO:0000313" key="2">
    <source>
        <dbReference type="EMBL" id="MVT27188.1"/>
    </source>
</evidence>
<organism evidence="2 3">
    <name type="scientific">Nesterenkonia alkaliphila</name>
    <dbReference type="NCBI Taxonomy" id="1463631"/>
    <lineage>
        <taxon>Bacteria</taxon>
        <taxon>Bacillati</taxon>
        <taxon>Actinomycetota</taxon>
        <taxon>Actinomycetes</taxon>
        <taxon>Micrococcales</taxon>
        <taxon>Micrococcaceae</taxon>
        <taxon>Nesterenkonia</taxon>
    </lineage>
</organism>
<dbReference type="InterPro" id="IPR012337">
    <property type="entry name" value="RNaseH-like_sf"/>
</dbReference>
<dbReference type="AlphaFoldDB" id="A0A7K1UL23"/>
<dbReference type="InterPro" id="IPR001584">
    <property type="entry name" value="Integrase_cat-core"/>
</dbReference>
<proteinExistence type="predicted"/>
<evidence type="ECO:0000259" key="1">
    <source>
        <dbReference type="PROSITE" id="PS50994"/>
    </source>
</evidence>
<dbReference type="PANTHER" id="PTHR46889">
    <property type="entry name" value="TRANSPOSASE INSF FOR INSERTION SEQUENCE IS3B-RELATED"/>
    <property type="match status" value="1"/>
</dbReference>